<gene>
    <name evidence="2" type="ORF">ACHAWU_005901</name>
</gene>
<accession>A0ABD3N1S3</accession>
<reference evidence="2 3" key="1">
    <citation type="submission" date="2024-10" db="EMBL/GenBank/DDBJ databases">
        <title>Updated reference genomes for cyclostephanoid diatoms.</title>
        <authorList>
            <person name="Roberts W.R."/>
            <person name="Alverson A.J."/>
        </authorList>
    </citation>
    <scope>NUCLEOTIDE SEQUENCE [LARGE SCALE GENOMIC DNA]</scope>
    <source>
        <strain evidence="2 3">AJA232-27</strain>
    </source>
</reference>
<dbReference type="Proteomes" id="UP001530293">
    <property type="component" value="Unassembled WGS sequence"/>
</dbReference>
<evidence type="ECO:0000313" key="3">
    <source>
        <dbReference type="Proteomes" id="UP001530293"/>
    </source>
</evidence>
<feature type="compositionally biased region" description="Polar residues" evidence="1">
    <location>
        <begin position="70"/>
        <end position="83"/>
    </location>
</feature>
<comment type="caution">
    <text evidence="2">The sequence shown here is derived from an EMBL/GenBank/DDBJ whole genome shotgun (WGS) entry which is preliminary data.</text>
</comment>
<dbReference type="AlphaFoldDB" id="A0ABD3N1S3"/>
<organism evidence="2 3">
    <name type="scientific">Discostella pseudostelligera</name>
    <dbReference type="NCBI Taxonomy" id="259834"/>
    <lineage>
        <taxon>Eukaryota</taxon>
        <taxon>Sar</taxon>
        <taxon>Stramenopiles</taxon>
        <taxon>Ochrophyta</taxon>
        <taxon>Bacillariophyta</taxon>
        <taxon>Coscinodiscophyceae</taxon>
        <taxon>Thalassiosirophycidae</taxon>
        <taxon>Stephanodiscales</taxon>
        <taxon>Stephanodiscaceae</taxon>
        <taxon>Discostella</taxon>
    </lineage>
</organism>
<protein>
    <submittedName>
        <fullName evidence="2">Uncharacterized protein</fullName>
    </submittedName>
</protein>
<sequence>MQREEREGKDITATNLVMGDNDGWSLTGKNSTGLLTDVSGMIHSESSLSNATSLSINTEYNLPPKDARNNEATMQAVSSSSKEQPSTVWGHILSCFGLCGENEREEEDFDDTLSQFVLHNVKQDLKKKKSNRRVSKGNKKEVGSGVLLHKINKIKKIIHVLEAKKAECVANPRGDESKEDPRIAMLNSKVETMVTTLEMQIKDLVAESKQLDSVIDTADDEIDSVVMELALDDYEVIHGTNTEETEDSVSYFISRLFHCKFGKEEPTSFSPNCSMISEDSESLISDEVPVGRKKKRGT</sequence>
<name>A0ABD3N1S3_9STRA</name>
<evidence type="ECO:0000256" key="1">
    <source>
        <dbReference type="SAM" id="MobiDB-lite"/>
    </source>
</evidence>
<proteinExistence type="predicted"/>
<dbReference type="EMBL" id="JALLBG020000046">
    <property type="protein sequence ID" value="KAL3770074.1"/>
    <property type="molecule type" value="Genomic_DNA"/>
</dbReference>
<evidence type="ECO:0000313" key="2">
    <source>
        <dbReference type="EMBL" id="KAL3770074.1"/>
    </source>
</evidence>
<keyword evidence="3" id="KW-1185">Reference proteome</keyword>
<feature type="region of interest" description="Disordered" evidence="1">
    <location>
        <begin position="59"/>
        <end position="83"/>
    </location>
</feature>